<proteinExistence type="predicted"/>
<name>A0A1V0SK55_9VIRU</name>
<reference evidence="1" key="1">
    <citation type="journal article" date="2017" name="Science">
        <title>Giant viruses with an expanded complement of translation system components.</title>
        <authorList>
            <person name="Schulz F."/>
            <person name="Yutin N."/>
            <person name="Ivanova N.N."/>
            <person name="Ortega D.R."/>
            <person name="Lee T.K."/>
            <person name="Vierheilig J."/>
            <person name="Daims H."/>
            <person name="Horn M."/>
            <person name="Wagner M."/>
            <person name="Jensen G.J."/>
            <person name="Kyrpides N.C."/>
            <person name="Koonin E.V."/>
            <person name="Woyke T."/>
        </authorList>
    </citation>
    <scope>NUCLEOTIDE SEQUENCE</scope>
    <source>
        <strain evidence="1">KNV1</strain>
    </source>
</reference>
<accession>A0A1V0SK55</accession>
<dbReference type="EMBL" id="KY684110">
    <property type="protein sequence ID" value="ARF12051.1"/>
    <property type="molecule type" value="Genomic_DNA"/>
</dbReference>
<gene>
    <name evidence="1" type="ORF">Klosneuvirus_3_186</name>
</gene>
<evidence type="ECO:0000313" key="1">
    <source>
        <dbReference type="EMBL" id="ARF12051.1"/>
    </source>
</evidence>
<sequence length="177" mass="20877">MQAFPEDITQILDHLREEMPKYMSEKMVKTVYAEFNLNNPKIKKATDADKINSKKQTWCADRGFEYPENDSDDTIKVVATCLGSKTLLDESEIESHLNTETDTDVWIIHGNDSYIHDYVGKLEINRLEYKLKQLFIENPKFKTRLIYHWSTIMPDFYSHYFQIIKGKTCLVLHWSDT</sequence>
<protein>
    <submittedName>
        <fullName evidence="1">Uncharacterized protein</fullName>
    </submittedName>
</protein>
<organism evidence="1">
    <name type="scientific">Klosneuvirus KNV1</name>
    <dbReference type="NCBI Taxonomy" id="1977640"/>
    <lineage>
        <taxon>Viruses</taxon>
        <taxon>Varidnaviria</taxon>
        <taxon>Bamfordvirae</taxon>
        <taxon>Nucleocytoviricota</taxon>
        <taxon>Megaviricetes</taxon>
        <taxon>Imitervirales</taxon>
        <taxon>Mimiviridae</taxon>
        <taxon>Klosneuvirinae</taxon>
        <taxon>Klosneuvirus</taxon>
    </lineage>
</organism>